<dbReference type="PROSITE" id="PS50271">
    <property type="entry name" value="ZF_UBP"/>
    <property type="match status" value="1"/>
</dbReference>
<dbReference type="Gene3D" id="3.30.40.10">
    <property type="entry name" value="Zinc/RING finger domain, C3HC4 (zinc finger)"/>
    <property type="match status" value="1"/>
</dbReference>
<sequence>MTNECEHFGEASNEASPNTKGCEECEKEKLPWVAIRMCLTCGHVGCCDSSVGLHATKHFKETGHPVMVAVPDKSWRWCYIHKDYY</sequence>
<dbReference type="InterPro" id="IPR001607">
    <property type="entry name" value="Znf_UBP"/>
</dbReference>
<organism evidence="3">
    <name type="scientific">marine metagenome</name>
    <dbReference type="NCBI Taxonomy" id="408172"/>
    <lineage>
        <taxon>unclassified sequences</taxon>
        <taxon>metagenomes</taxon>
        <taxon>ecological metagenomes</taxon>
    </lineage>
</organism>
<evidence type="ECO:0000256" key="1">
    <source>
        <dbReference type="SAM" id="MobiDB-lite"/>
    </source>
</evidence>
<gene>
    <name evidence="3" type="ORF">METZ01_LOCUS121058</name>
</gene>
<dbReference type="InterPro" id="IPR013083">
    <property type="entry name" value="Znf_RING/FYVE/PHD"/>
</dbReference>
<dbReference type="EMBL" id="UINC01016371">
    <property type="protein sequence ID" value="SVA68204.1"/>
    <property type="molecule type" value="Genomic_DNA"/>
</dbReference>
<reference evidence="3" key="1">
    <citation type="submission" date="2018-05" db="EMBL/GenBank/DDBJ databases">
        <authorList>
            <person name="Lanie J.A."/>
            <person name="Ng W.-L."/>
            <person name="Kazmierczak K.M."/>
            <person name="Andrzejewski T.M."/>
            <person name="Davidsen T.M."/>
            <person name="Wayne K.J."/>
            <person name="Tettelin H."/>
            <person name="Glass J.I."/>
            <person name="Rusch D."/>
            <person name="Podicherti R."/>
            <person name="Tsui H.-C.T."/>
            <person name="Winkler M.E."/>
        </authorList>
    </citation>
    <scope>NUCLEOTIDE SEQUENCE</scope>
</reference>
<proteinExistence type="predicted"/>
<feature type="region of interest" description="Disordered" evidence="1">
    <location>
        <begin position="1"/>
        <end position="22"/>
    </location>
</feature>
<name>A0A381XTW1_9ZZZZ</name>
<dbReference type="AlphaFoldDB" id="A0A381XTW1"/>
<protein>
    <recommendedName>
        <fullName evidence="2">UBP-type domain-containing protein</fullName>
    </recommendedName>
</protein>
<evidence type="ECO:0000259" key="2">
    <source>
        <dbReference type="PROSITE" id="PS50271"/>
    </source>
</evidence>
<evidence type="ECO:0000313" key="3">
    <source>
        <dbReference type="EMBL" id="SVA68204.1"/>
    </source>
</evidence>
<feature type="domain" description="UBP-type" evidence="2">
    <location>
        <begin position="3"/>
        <end position="85"/>
    </location>
</feature>
<dbReference type="SMART" id="SM00290">
    <property type="entry name" value="ZnF_UBP"/>
    <property type="match status" value="1"/>
</dbReference>
<accession>A0A381XTW1</accession>
<dbReference type="Pfam" id="PF02148">
    <property type="entry name" value="zf-UBP"/>
    <property type="match status" value="1"/>
</dbReference>
<dbReference type="GO" id="GO:0008270">
    <property type="term" value="F:zinc ion binding"/>
    <property type="evidence" value="ECO:0007669"/>
    <property type="project" value="InterPro"/>
</dbReference>
<dbReference type="SUPFAM" id="SSF57850">
    <property type="entry name" value="RING/U-box"/>
    <property type="match status" value="1"/>
</dbReference>